<feature type="region of interest" description="Disordered" evidence="1">
    <location>
        <begin position="1"/>
        <end position="38"/>
    </location>
</feature>
<reference evidence="3" key="4">
    <citation type="journal article" date="2015" name="G3 (Bethesda)">
        <title>Genome sequences of three phytopathogenic species of the Magnaporthaceae family of fungi.</title>
        <authorList>
            <person name="Okagaki L.H."/>
            <person name="Nunes C.C."/>
            <person name="Sailsbery J."/>
            <person name="Clay B."/>
            <person name="Brown D."/>
            <person name="John T."/>
            <person name="Oh Y."/>
            <person name="Young N."/>
            <person name="Fitzgerald M."/>
            <person name="Haas B.J."/>
            <person name="Zeng Q."/>
            <person name="Young S."/>
            <person name="Adiconis X."/>
            <person name="Fan L."/>
            <person name="Levin J.Z."/>
            <person name="Mitchell T.K."/>
            <person name="Okubara P.A."/>
            <person name="Farman M.L."/>
            <person name="Kohn L.M."/>
            <person name="Birren B."/>
            <person name="Ma L.-J."/>
            <person name="Dean R.A."/>
        </authorList>
    </citation>
    <scope>NUCLEOTIDE SEQUENCE</scope>
    <source>
        <strain evidence="3">R3-111a-1</strain>
    </source>
</reference>
<gene>
    <name evidence="3" type="primary">20346789</name>
    <name evidence="2" type="ORF">GGTG_06331</name>
</gene>
<dbReference type="RefSeq" id="XP_009222412.1">
    <property type="nucleotide sequence ID" value="XM_009224148.1"/>
</dbReference>
<evidence type="ECO:0000256" key="1">
    <source>
        <dbReference type="SAM" id="MobiDB-lite"/>
    </source>
</evidence>
<evidence type="ECO:0000313" key="2">
    <source>
        <dbReference type="EMBL" id="EJT76412.1"/>
    </source>
</evidence>
<evidence type="ECO:0000313" key="4">
    <source>
        <dbReference type="Proteomes" id="UP000006039"/>
    </source>
</evidence>
<evidence type="ECO:0000313" key="3">
    <source>
        <dbReference type="EnsemblFungi" id="EJT76412"/>
    </source>
</evidence>
<dbReference type="GeneID" id="20346789"/>
<keyword evidence="4" id="KW-1185">Reference proteome</keyword>
<reference evidence="2" key="3">
    <citation type="submission" date="2010-09" db="EMBL/GenBank/DDBJ databases">
        <title>Annotation of Gaeumannomyces graminis var. tritici R3-111a-1.</title>
        <authorList>
            <consortium name="The Broad Institute Genome Sequencing Platform"/>
            <person name="Ma L.-J."/>
            <person name="Dead R."/>
            <person name="Young S.K."/>
            <person name="Zeng Q."/>
            <person name="Gargeya S."/>
            <person name="Fitzgerald M."/>
            <person name="Haas B."/>
            <person name="Abouelleil A."/>
            <person name="Alvarado L."/>
            <person name="Arachchi H.M."/>
            <person name="Berlin A."/>
            <person name="Brown A."/>
            <person name="Chapman S.B."/>
            <person name="Chen Z."/>
            <person name="Dunbar C."/>
            <person name="Freedman E."/>
            <person name="Gearin G."/>
            <person name="Gellesch M."/>
            <person name="Goldberg J."/>
            <person name="Griggs A."/>
            <person name="Gujja S."/>
            <person name="Heiman D."/>
            <person name="Howarth C."/>
            <person name="Larson L."/>
            <person name="Lui A."/>
            <person name="MacDonald P.J.P."/>
            <person name="Mehta T."/>
            <person name="Montmayeur A."/>
            <person name="Murphy C."/>
            <person name="Neiman D."/>
            <person name="Pearson M."/>
            <person name="Priest M."/>
            <person name="Roberts A."/>
            <person name="Saif S."/>
            <person name="Shea T."/>
            <person name="Shenoy N."/>
            <person name="Sisk P."/>
            <person name="Stolte C."/>
            <person name="Sykes S."/>
            <person name="Yandava C."/>
            <person name="Wortman J."/>
            <person name="Nusbaum C."/>
            <person name="Birren B."/>
        </authorList>
    </citation>
    <scope>NUCLEOTIDE SEQUENCE</scope>
    <source>
        <strain evidence="2">R3-111a-1</strain>
    </source>
</reference>
<reference evidence="4" key="1">
    <citation type="submission" date="2010-07" db="EMBL/GenBank/DDBJ databases">
        <title>The genome sequence of Gaeumannomyces graminis var. tritici strain R3-111a-1.</title>
        <authorList>
            <consortium name="The Broad Institute Genome Sequencing Platform"/>
            <person name="Ma L.-J."/>
            <person name="Dead R."/>
            <person name="Young S."/>
            <person name="Zeng Q."/>
            <person name="Koehrsen M."/>
            <person name="Alvarado L."/>
            <person name="Berlin A."/>
            <person name="Chapman S.B."/>
            <person name="Chen Z."/>
            <person name="Freedman E."/>
            <person name="Gellesch M."/>
            <person name="Goldberg J."/>
            <person name="Griggs A."/>
            <person name="Gujja S."/>
            <person name="Heilman E.R."/>
            <person name="Heiman D."/>
            <person name="Hepburn T."/>
            <person name="Howarth C."/>
            <person name="Jen D."/>
            <person name="Larson L."/>
            <person name="Mehta T."/>
            <person name="Neiman D."/>
            <person name="Pearson M."/>
            <person name="Roberts A."/>
            <person name="Saif S."/>
            <person name="Shea T."/>
            <person name="Shenoy N."/>
            <person name="Sisk P."/>
            <person name="Stolte C."/>
            <person name="Sykes S."/>
            <person name="Walk T."/>
            <person name="White J."/>
            <person name="Yandava C."/>
            <person name="Haas B."/>
            <person name="Nusbaum C."/>
            <person name="Birren B."/>
        </authorList>
    </citation>
    <scope>NUCLEOTIDE SEQUENCE [LARGE SCALE GENOMIC DNA]</scope>
    <source>
        <strain evidence="4">R3-111a-1</strain>
    </source>
</reference>
<reference evidence="3" key="5">
    <citation type="submission" date="2018-04" db="UniProtKB">
        <authorList>
            <consortium name="EnsemblFungi"/>
        </authorList>
    </citation>
    <scope>IDENTIFICATION</scope>
    <source>
        <strain evidence="3">R3-111a-1</strain>
    </source>
</reference>
<dbReference type="AlphaFoldDB" id="J3NYH9"/>
<dbReference type="Proteomes" id="UP000006039">
    <property type="component" value="Unassembled WGS sequence"/>
</dbReference>
<reference evidence="2" key="2">
    <citation type="submission" date="2010-07" db="EMBL/GenBank/DDBJ databases">
        <authorList>
            <consortium name="The Broad Institute Genome Sequencing Platform"/>
            <consortium name="Broad Institute Genome Sequencing Center for Infectious Disease"/>
            <person name="Ma L.-J."/>
            <person name="Dead R."/>
            <person name="Young S."/>
            <person name="Zeng Q."/>
            <person name="Koehrsen M."/>
            <person name="Alvarado L."/>
            <person name="Berlin A."/>
            <person name="Chapman S.B."/>
            <person name="Chen Z."/>
            <person name="Freedman E."/>
            <person name="Gellesch M."/>
            <person name="Goldberg J."/>
            <person name="Griggs A."/>
            <person name="Gujja S."/>
            <person name="Heilman E.R."/>
            <person name="Heiman D."/>
            <person name="Hepburn T."/>
            <person name="Howarth C."/>
            <person name="Jen D."/>
            <person name="Larson L."/>
            <person name="Mehta T."/>
            <person name="Neiman D."/>
            <person name="Pearson M."/>
            <person name="Roberts A."/>
            <person name="Saif S."/>
            <person name="Shea T."/>
            <person name="Shenoy N."/>
            <person name="Sisk P."/>
            <person name="Stolte C."/>
            <person name="Sykes S."/>
            <person name="Walk T."/>
            <person name="White J."/>
            <person name="Yandava C."/>
            <person name="Haas B."/>
            <person name="Nusbaum C."/>
            <person name="Birren B."/>
        </authorList>
    </citation>
    <scope>NUCLEOTIDE SEQUENCE</scope>
    <source>
        <strain evidence="2">R3-111a-1</strain>
    </source>
</reference>
<dbReference type="EMBL" id="GL385397">
    <property type="protein sequence ID" value="EJT76412.1"/>
    <property type="molecule type" value="Genomic_DNA"/>
</dbReference>
<name>J3NYH9_GAET3</name>
<dbReference type="HOGENOM" id="CLU_2291885_0_0_1"/>
<protein>
    <submittedName>
        <fullName evidence="2 3">Uncharacterized protein</fullName>
    </submittedName>
</protein>
<accession>J3NYH9</accession>
<proteinExistence type="predicted"/>
<dbReference type="EnsemblFungi" id="EJT76412">
    <property type="protein sequence ID" value="EJT76412"/>
    <property type="gene ID" value="GGTG_06331"/>
</dbReference>
<organism evidence="2">
    <name type="scientific">Gaeumannomyces tritici (strain R3-111a-1)</name>
    <name type="common">Wheat and barley take-all root rot fungus</name>
    <name type="synonym">Gaeumannomyces graminis var. tritici</name>
    <dbReference type="NCBI Taxonomy" id="644352"/>
    <lineage>
        <taxon>Eukaryota</taxon>
        <taxon>Fungi</taxon>
        <taxon>Dikarya</taxon>
        <taxon>Ascomycota</taxon>
        <taxon>Pezizomycotina</taxon>
        <taxon>Sordariomycetes</taxon>
        <taxon>Sordariomycetidae</taxon>
        <taxon>Magnaporthales</taxon>
        <taxon>Magnaporthaceae</taxon>
        <taxon>Gaeumannomyces</taxon>
    </lineage>
</organism>
<sequence>MCKDGAGCTETGQGVTRGGRDQQQKPGLPKLDEELGEELSWMSRTPHWQAHLGGALLGYSSDGVIGDTKGLVLEQASLTATRELYRSQRSGLSVRWAGPEE</sequence>
<dbReference type="VEuPathDB" id="FungiDB:GGTG_06331"/>